<dbReference type="Ensembl" id="ENSSCAT00000008918.1">
    <property type="protein sequence ID" value="ENSSCAP00000007882.1"/>
    <property type="gene ID" value="ENSSCAG00000006045.1"/>
</dbReference>
<reference evidence="1" key="1">
    <citation type="submission" date="2025-08" db="UniProtKB">
        <authorList>
            <consortium name="Ensembl"/>
        </authorList>
    </citation>
    <scope>IDENTIFICATION</scope>
</reference>
<dbReference type="OMA" id="APSECCF"/>
<dbReference type="GO" id="GO:0005576">
    <property type="term" value="C:extracellular region"/>
    <property type="evidence" value="ECO:0007669"/>
    <property type="project" value="InterPro"/>
</dbReference>
<organism evidence="1 2">
    <name type="scientific">Serinus canaria</name>
    <name type="common">Island canary</name>
    <name type="synonym">Fringilla canaria</name>
    <dbReference type="NCBI Taxonomy" id="9135"/>
    <lineage>
        <taxon>Eukaryota</taxon>
        <taxon>Metazoa</taxon>
        <taxon>Chordata</taxon>
        <taxon>Craniata</taxon>
        <taxon>Vertebrata</taxon>
        <taxon>Euteleostomi</taxon>
        <taxon>Archelosauria</taxon>
        <taxon>Archosauria</taxon>
        <taxon>Dinosauria</taxon>
        <taxon>Saurischia</taxon>
        <taxon>Theropoda</taxon>
        <taxon>Coelurosauria</taxon>
        <taxon>Aves</taxon>
        <taxon>Neognathae</taxon>
        <taxon>Neoaves</taxon>
        <taxon>Telluraves</taxon>
        <taxon>Australaves</taxon>
        <taxon>Passeriformes</taxon>
        <taxon>Passeroidea</taxon>
        <taxon>Fringillidae</taxon>
        <taxon>Carduelinae</taxon>
        <taxon>Serinus</taxon>
    </lineage>
</organism>
<accession>A0A8C9MTS9</accession>
<keyword evidence="2" id="KW-1185">Reference proteome</keyword>
<proteinExistence type="predicted"/>
<dbReference type="GeneTree" id="ENSGT01120000272182"/>
<dbReference type="GO" id="GO:0006955">
    <property type="term" value="P:immune response"/>
    <property type="evidence" value="ECO:0007669"/>
    <property type="project" value="InterPro"/>
</dbReference>
<sequence length="68" mass="7507">MLLSSALSWGKVLRTGCPQSQPHCASLLSAAPYSPAECCFDYVKGVLRLDYLLDFYPTGRECYFPAVV</sequence>
<evidence type="ECO:0000313" key="1">
    <source>
        <dbReference type="Ensembl" id="ENSSCAP00000007882.1"/>
    </source>
</evidence>
<reference evidence="1" key="2">
    <citation type="submission" date="2025-09" db="UniProtKB">
        <authorList>
            <consortium name="Ensembl"/>
        </authorList>
    </citation>
    <scope>IDENTIFICATION</scope>
</reference>
<dbReference type="Proteomes" id="UP000694409">
    <property type="component" value="Unassembled WGS sequence"/>
</dbReference>
<dbReference type="GO" id="GO:0008009">
    <property type="term" value="F:chemokine activity"/>
    <property type="evidence" value="ECO:0007669"/>
    <property type="project" value="InterPro"/>
</dbReference>
<dbReference type="AlphaFoldDB" id="A0A8C9MTS9"/>
<dbReference type="SUPFAM" id="SSF54117">
    <property type="entry name" value="Interleukin 8-like chemokines"/>
    <property type="match status" value="1"/>
</dbReference>
<protein>
    <submittedName>
        <fullName evidence="1">Uncharacterized protein</fullName>
    </submittedName>
</protein>
<evidence type="ECO:0000313" key="2">
    <source>
        <dbReference type="Proteomes" id="UP000694409"/>
    </source>
</evidence>
<name>A0A8C9MTS9_SERCA</name>
<dbReference type="InterPro" id="IPR036048">
    <property type="entry name" value="Interleukin_8-like_sf"/>
</dbReference>